<dbReference type="OrthoDB" id="6348184at2759"/>
<keyword evidence="10" id="KW-1185">Reference proteome</keyword>
<dbReference type="PANTHER" id="PTHR16024:SF15">
    <property type="entry name" value="XK-RELATED PROTEIN 5"/>
    <property type="match status" value="1"/>
</dbReference>
<dbReference type="InterPro" id="IPR018629">
    <property type="entry name" value="XK-rel"/>
</dbReference>
<evidence type="ECO:0000313" key="9">
    <source>
        <dbReference type="EMBL" id="ROL52430.1"/>
    </source>
</evidence>
<protein>
    <recommendedName>
        <fullName evidence="7">XK-related protein</fullName>
    </recommendedName>
</protein>
<keyword evidence="3" id="KW-1003">Cell membrane</keyword>
<feature type="transmembrane region" description="Helical" evidence="7">
    <location>
        <begin position="193"/>
        <end position="212"/>
    </location>
</feature>
<feature type="transmembrane region" description="Helical" evidence="7">
    <location>
        <begin position="283"/>
        <end position="304"/>
    </location>
</feature>
<evidence type="ECO:0000313" key="10">
    <source>
        <dbReference type="Proteomes" id="UP000281406"/>
    </source>
</evidence>
<dbReference type="Proteomes" id="UP000281406">
    <property type="component" value="Unassembled WGS sequence"/>
</dbReference>
<name>A0A3N0Z1U2_ANAGA</name>
<feature type="compositionally biased region" description="Basic and acidic residues" evidence="8">
    <location>
        <begin position="434"/>
        <end position="459"/>
    </location>
</feature>
<sequence length="606" mass="65824">MPVTERRGCGAWSSCWRVLLLAASALVLLAERAALVCCLGFYLWQEELCLAGLTFALMLPGSLVQVLSFRWFWDCSVCEWTAPGSSQSQEVMQQADVSALRLLEVLLMTLPQTLLQTYALTITGYGFSSPVALCGVVCLLSLSWALVLYSRACCLIRPGHLQMPPAALLCQLLWRAGMLAARFASLALFTRTFGCWVIGVVASHWLMAALWLVSQQTDIYVGQWSWRVFNIILGGVHIFLFLNVKDGPSRFRMAGFYTVMLLENVTLILAASDILTDASWDSLTVPTAVLCSFLLGLTSLMLYYRFLHPKSTEISQGLHQRAHMGRECLQQGNSSFSLGDKSLPLAPLPMLFPSSHPSFSLSGIPGSLLEHPGSCGVKPDGECRHHHWLLIRLALKTGDPGKINGAYGAGGVSGILMVDQKGEIIEDGCVSTSESRDDTMAPLSDCREEFESVSEARAEEEADEDDSLEMESPLESPVSECKRSSPEGKSVFGDSPEPNYCPTESSSTLYFSADPQSPSSSSNPRLDRETAFGFGSGTGLETLDELSPIPIDGGPHRDLVRGFLGRAGPCYTSAPGLNGESSGSHLRGPRRQVVLSRRGPEEDGGF</sequence>
<feature type="transmembrane region" description="Helical" evidence="7">
    <location>
        <begin position="131"/>
        <end position="149"/>
    </location>
</feature>
<accession>A0A3N0Z1U2</accession>
<feature type="transmembrane region" description="Helical" evidence="7">
    <location>
        <begin position="161"/>
        <end position="181"/>
    </location>
</feature>
<evidence type="ECO:0000256" key="2">
    <source>
        <dbReference type="ARBA" id="ARBA00008789"/>
    </source>
</evidence>
<feature type="transmembrane region" description="Helical" evidence="7">
    <location>
        <begin position="224"/>
        <end position="242"/>
    </location>
</feature>
<evidence type="ECO:0000256" key="6">
    <source>
        <dbReference type="ARBA" id="ARBA00023136"/>
    </source>
</evidence>
<evidence type="ECO:0000256" key="3">
    <source>
        <dbReference type="ARBA" id="ARBA00022475"/>
    </source>
</evidence>
<evidence type="ECO:0000256" key="8">
    <source>
        <dbReference type="SAM" id="MobiDB-lite"/>
    </source>
</evidence>
<keyword evidence="6 7" id="KW-0472">Membrane</keyword>
<dbReference type="GO" id="GO:0005886">
    <property type="term" value="C:plasma membrane"/>
    <property type="evidence" value="ECO:0007669"/>
    <property type="project" value="UniProtKB-SubCell"/>
</dbReference>
<dbReference type="EMBL" id="RJVU01015592">
    <property type="protein sequence ID" value="ROL52430.1"/>
    <property type="molecule type" value="Genomic_DNA"/>
</dbReference>
<gene>
    <name evidence="9" type="ORF">DPX16_6114</name>
</gene>
<feature type="region of interest" description="Disordered" evidence="8">
    <location>
        <begin position="571"/>
        <end position="606"/>
    </location>
</feature>
<dbReference type="PANTHER" id="PTHR16024">
    <property type="entry name" value="XK-RELATED PROTEIN"/>
    <property type="match status" value="1"/>
</dbReference>
<proteinExistence type="inferred from homology"/>
<dbReference type="Pfam" id="PF09815">
    <property type="entry name" value="XK-related"/>
    <property type="match status" value="1"/>
</dbReference>
<feature type="region of interest" description="Disordered" evidence="8">
    <location>
        <begin position="432"/>
        <end position="555"/>
    </location>
</feature>
<comment type="caution">
    <text evidence="9">The sequence shown here is derived from an EMBL/GenBank/DDBJ whole genome shotgun (WGS) entry which is preliminary data.</text>
</comment>
<dbReference type="InterPro" id="IPR050895">
    <property type="entry name" value="XK-related_scramblase"/>
</dbReference>
<feature type="transmembrane region" description="Helical" evidence="7">
    <location>
        <begin position="50"/>
        <end position="73"/>
    </location>
</feature>
<feature type="transmembrane region" description="Helical" evidence="7">
    <location>
        <begin position="254"/>
        <end position="271"/>
    </location>
</feature>
<evidence type="ECO:0000256" key="4">
    <source>
        <dbReference type="ARBA" id="ARBA00022692"/>
    </source>
</evidence>
<reference evidence="9 10" key="1">
    <citation type="submission" date="2018-10" db="EMBL/GenBank/DDBJ databases">
        <title>Genome assembly for a Yunnan-Guizhou Plateau 3E fish, Anabarilius grahami (Regan), and its evolutionary and genetic applications.</title>
        <authorList>
            <person name="Jiang W."/>
        </authorList>
    </citation>
    <scope>NUCLEOTIDE SEQUENCE [LARGE SCALE GENOMIC DNA]</scope>
    <source>
        <strain evidence="9">AG-KIZ</strain>
        <tissue evidence="9">Muscle</tissue>
    </source>
</reference>
<evidence type="ECO:0000256" key="1">
    <source>
        <dbReference type="ARBA" id="ARBA00004651"/>
    </source>
</evidence>
<comment type="similarity">
    <text evidence="2 7">Belongs to the XK family.</text>
</comment>
<organism evidence="9 10">
    <name type="scientific">Anabarilius grahami</name>
    <name type="common">Kanglang fish</name>
    <name type="synonym">Barilius grahami</name>
    <dbReference type="NCBI Taxonomy" id="495550"/>
    <lineage>
        <taxon>Eukaryota</taxon>
        <taxon>Metazoa</taxon>
        <taxon>Chordata</taxon>
        <taxon>Craniata</taxon>
        <taxon>Vertebrata</taxon>
        <taxon>Euteleostomi</taxon>
        <taxon>Actinopterygii</taxon>
        <taxon>Neopterygii</taxon>
        <taxon>Teleostei</taxon>
        <taxon>Ostariophysi</taxon>
        <taxon>Cypriniformes</taxon>
        <taxon>Xenocyprididae</taxon>
        <taxon>Xenocypridinae</taxon>
        <taxon>Xenocypridinae incertae sedis</taxon>
        <taxon>Anabarilius</taxon>
    </lineage>
</organism>
<dbReference type="AlphaFoldDB" id="A0A3N0Z1U2"/>
<evidence type="ECO:0000256" key="7">
    <source>
        <dbReference type="RuleBase" id="RU910716"/>
    </source>
</evidence>
<keyword evidence="4 7" id="KW-0812">Transmembrane</keyword>
<evidence type="ECO:0000256" key="5">
    <source>
        <dbReference type="ARBA" id="ARBA00022989"/>
    </source>
</evidence>
<keyword evidence="5 7" id="KW-1133">Transmembrane helix</keyword>
<feature type="compositionally biased region" description="Low complexity" evidence="8">
    <location>
        <begin position="512"/>
        <end position="524"/>
    </location>
</feature>
<feature type="compositionally biased region" description="Acidic residues" evidence="8">
    <location>
        <begin position="460"/>
        <end position="469"/>
    </location>
</feature>
<comment type="subcellular location">
    <subcellularLocation>
        <location evidence="1">Cell membrane</location>
        <topology evidence="1">Multi-pass membrane protein</topology>
    </subcellularLocation>
    <subcellularLocation>
        <location evidence="7">Membrane</location>
        <topology evidence="7">Multi-pass membrane protein</topology>
    </subcellularLocation>
</comment>